<gene>
    <name evidence="2" type="ORF">EUU23_00260</name>
</gene>
<accession>A0A6I4LV92</accession>
<keyword evidence="1" id="KW-0812">Transmembrane</keyword>
<dbReference type="EMBL" id="SDWJ01000001">
    <property type="protein sequence ID" value="MVZ96133.1"/>
    <property type="molecule type" value="Genomic_DNA"/>
</dbReference>
<evidence type="ECO:0000256" key="1">
    <source>
        <dbReference type="SAM" id="Phobius"/>
    </source>
</evidence>
<evidence type="ECO:0000313" key="3">
    <source>
        <dbReference type="Proteomes" id="UP000471147"/>
    </source>
</evidence>
<dbReference type="SUPFAM" id="SSF81343">
    <property type="entry name" value="Fumarate reductase respiratory complex transmembrane subunits"/>
    <property type="match status" value="1"/>
</dbReference>
<evidence type="ECO:0000313" key="2">
    <source>
        <dbReference type="EMBL" id="MVZ96133.1"/>
    </source>
</evidence>
<dbReference type="GO" id="GO:0016020">
    <property type="term" value="C:membrane"/>
    <property type="evidence" value="ECO:0007669"/>
    <property type="project" value="InterPro"/>
</dbReference>
<proteinExistence type="predicted"/>
<dbReference type="AlphaFoldDB" id="A0A6I4LV92"/>
<feature type="transmembrane region" description="Helical" evidence="1">
    <location>
        <begin position="44"/>
        <end position="68"/>
    </location>
</feature>
<feature type="transmembrane region" description="Helical" evidence="1">
    <location>
        <begin position="95"/>
        <end position="117"/>
    </location>
</feature>
<dbReference type="InterPro" id="IPR034804">
    <property type="entry name" value="SQR/QFR_C/D"/>
</dbReference>
<dbReference type="RefSeq" id="WP_160352152.1">
    <property type="nucleotide sequence ID" value="NZ_SDWJ01000001.1"/>
</dbReference>
<protein>
    <submittedName>
        <fullName evidence="2">Uncharacterized protein</fullName>
    </submittedName>
</protein>
<keyword evidence="3" id="KW-1185">Reference proteome</keyword>
<sequence>MKIIRPVYRAIVIEAGLLSLLVWQMLSGFRLLVHRWRNNDGIIAWLQIISGAYLALFLIIHVCSVLFARTYLGIDTNFNFAAAGLHTPNGALFFIPYYTGSFLALFTHIGCAISWRFYSDNHTAQLRWIMLCSGTGLIIGILVVMGLSGVLYDVKLPS</sequence>
<dbReference type="OrthoDB" id="7390967at2"/>
<keyword evidence="1" id="KW-1133">Transmembrane helix</keyword>
<comment type="caution">
    <text evidence="2">The sequence shown here is derived from an EMBL/GenBank/DDBJ whole genome shotgun (WGS) entry which is preliminary data.</text>
</comment>
<name>A0A6I4LV92_9SPHN</name>
<feature type="transmembrane region" description="Helical" evidence="1">
    <location>
        <begin position="129"/>
        <end position="152"/>
    </location>
</feature>
<organism evidence="2 3">
    <name type="scientific">Sphingorhabdus profundilacus</name>
    <dbReference type="NCBI Taxonomy" id="2509718"/>
    <lineage>
        <taxon>Bacteria</taxon>
        <taxon>Pseudomonadati</taxon>
        <taxon>Pseudomonadota</taxon>
        <taxon>Alphaproteobacteria</taxon>
        <taxon>Sphingomonadales</taxon>
        <taxon>Sphingomonadaceae</taxon>
        <taxon>Sphingorhabdus</taxon>
    </lineage>
</organism>
<reference evidence="2 3" key="1">
    <citation type="submission" date="2019-01" db="EMBL/GenBank/DDBJ databases">
        <title>Sphingorhabdus lacus sp.nov., isolated from an oligotrophic freshwater lake.</title>
        <authorList>
            <person name="Park M."/>
        </authorList>
    </citation>
    <scope>NUCLEOTIDE SEQUENCE [LARGE SCALE GENOMIC DNA]</scope>
    <source>
        <strain evidence="2 3">IMCC26285</strain>
    </source>
</reference>
<feature type="transmembrane region" description="Helical" evidence="1">
    <location>
        <begin position="6"/>
        <end position="23"/>
    </location>
</feature>
<keyword evidence="1" id="KW-0472">Membrane</keyword>
<dbReference type="Proteomes" id="UP000471147">
    <property type="component" value="Unassembled WGS sequence"/>
</dbReference>